<name>A0A6C0FCU9_9ZZZZ</name>
<feature type="domain" description="TIL" evidence="1">
    <location>
        <begin position="85"/>
        <end position="135"/>
    </location>
</feature>
<protein>
    <recommendedName>
        <fullName evidence="1">TIL domain-containing protein</fullName>
    </recommendedName>
</protein>
<proteinExistence type="predicted"/>
<dbReference type="AlphaFoldDB" id="A0A6C0FCU9"/>
<dbReference type="Pfam" id="PF01826">
    <property type="entry name" value="TIL"/>
    <property type="match status" value="1"/>
</dbReference>
<accession>A0A6C0FCU9</accession>
<reference evidence="2" key="1">
    <citation type="journal article" date="2020" name="Nature">
        <title>Giant virus diversity and host interactions through global metagenomics.</title>
        <authorList>
            <person name="Schulz F."/>
            <person name="Roux S."/>
            <person name="Paez-Espino D."/>
            <person name="Jungbluth S."/>
            <person name="Walsh D.A."/>
            <person name="Denef V.J."/>
            <person name="McMahon K.D."/>
            <person name="Konstantinidis K.T."/>
            <person name="Eloe-Fadrosh E.A."/>
            <person name="Kyrpides N.C."/>
            <person name="Woyke T."/>
        </authorList>
    </citation>
    <scope>NUCLEOTIDE SEQUENCE</scope>
    <source>
        <strain evidence="2">GVMAG-S-ERX556126-94</strain>
    </source>
</reference>
<evidence type="ECO:0000313" key="2">
    <source>
        <dbReference type="EMBL" id="QHT39032.1"/>
    </source>
</evidence>
<sequence length="170" mass="18663">MGMMSKFFVFFVSVTNMFQTIDSQAPCLGDIDNNLSVDVNDLLGVLSNFGMDCSVEPLPDEPLPDEPLPDESLPECVLGDDCGDQIWTECGTSCPPICGSPEPMICNMMCNVGYQCPHGLWWDGDTGNCVSLESCSEPLILPPDIAIGRPFLKETKNILSDIVYEKNDWN</sequence>
<dbReference type="SUPFAM" id="SSF57567">
    <property type="entry name" value="Serine protease inhibitors"/>
    <property type="match status" value="1"/>
</dbReference>
<dbReference type="EMBL" id="MN738838">
    <property type="protein sequence ID" value="QHT39032.1"/>
    <property type="molecule type" value="Genomic_DNA"/>
</dbReference>
<dbReference type="Gene3D" id="2.10.25.10">
    <property type="entry name" value="Laminin"/>
    <property type="match status" value="1"/>
</dbReference>
<dbReference type="InterPro" id="IPR002919">
    <property type="entry name" value="TIL_dom"/>
</dbReference>
<dbReference type="CDD" id="cd19941">
    <property type="entry name" value="TIL"/>
    <property type="match status" value="1"/>
</dbReference>
<organism evidence="2">
    <name type="scientific">viral metagenome</name>
    <dbReference type="NCBI Taxonomy" id="1070528"/>
    <lineage>
        <taxon>unclassified sequences</taxon>
        <taxon>metagenomes</taxon>
        <taxon>organismal metagenomes</taxon>
    </lineage>
</organism>
<dbReference type="InterPro" id="IPR036084">
    <property type="entry name" value="Ser_inhib-like_sf"/>
</dbReference>
<evidence type="ECO:0000259" key="1">
    <source>
        <dbReference type="Pfam" id="PF01826"/>
    </source>
</evidence>